<protein>
    <recommendedName>
        <fullName evidence="4">Nitrogen fixation protein FixH</fullName>
    </recommendedName>
</protein>
<dbReference type="EMBL" id="WBVQ01000003">
    <property type="protein sequence ID" value="KAB2815266.1"/>
    <property type="molecule type" value="Genomic_DNA"/>
</dbReference>
<evidence type="ECO:0000256" key="1">
    <source>
        <dbReference type="SAM" id="Phobius"/>
    </source>
</evidence>
<dbReference type="AlphaFoldDB" id="A0A6L3ZCA0"/>
<accession>A0A6L3ZCA0</accession>
<reference evidence="2 3" key="1">
    <citation type="submission" date="2019-10" db="EMBL/GenBank/DDBJ databases">
        <title>Genome sequence of Phaeocystidibacter marisrubri JCM30614 (type strain).</title>
        <authorList>
            <person name="Bowman J.P."/>
        </authorList>
    </citation>
    <scope>NUCLEOTIDE SEQUENCE [LARGE SCALE GENOMIC DNA]</scope>
    <source>
        <strain evidence="2 3">JCM 30614</strain>
    </source>
</reference>
<sequence length="139" mass="16236">MKFNWGHGITLTLIAFIGFIAFLVRGTFMERVDLTSEDYYQREVDFEDERHELMAADKLGEVTLEDNGESIQLNIPGENWNDVKVNFYRNDNAEMDFEIVSTPENGSIHLDKPDSGMWSIEIIANRDSEVYRWKFSQFI</sequence>
<comment type="caution">
    <text evidence="2">The sequence shown here is derived from an EMBL/GenBank/DDBJ whole genome shotgun (WGS) entry which is preliminary data.</text>
</comment>
<evidence type="ECO:0000313" key="2">
    <source>
        <dbReference type="EMBL" id="KAB2815266.1"/>
    </source>
</evidence>
<name>A0A6L3ZCA0_9FLAO</name>
<dbReference type="RefSeq" id="WP_151694301.1">
    <property type="nucleotide sequence ID" value="NZ_BMGX01000001.1"/>
</dbReference>
<keyword evidence="1" id="KW-0472">Membrane</keyword>
<evidence type="ECO:0000313" key="3">
    <source>
        <dbReference type="Proteomes" id="UP000484164"/>
    </source>
</evidence>
<gene>
    <name evidence="2" type="ORF">F8C82_14335</name>
</gene>
<dbReference type="InterPro" id="IPR008620">
    <property type="entry name" value="FixH"/>
</dbReference>
<keyword evidence="1" id="KW-1133">Transmembrane helix</keyword>
<proteinExistence type="predicted"/>
<evidence type="ECO:0008006" key="4">
    <source>
        <dbReference type="Google" id="ProtNLM"/>
    </source>
</evidence>
<keyword evidence="3" id="KW-1185">Reference proteome</keyword>
<feature type="transmembrane region" description="Helical" evidence="1">
    <location>
        <begin position="6"/>
        <end position="24"/>
    </location>
</feature>
<keyword evidence="1" id="KW-0812">Transmembrane</keyword>
<dbReference type="Pfam" id="PF05751">
    <property type="entry name" value="FixH"/>
    <property type="match status" value="1"/>
</dbReference>
<dbReference type="Proteomes" id="UP000484164">
    <property type="component" value="Unassembled WGS sequence"/>
</dbReference>
<dbReference type="OrthoDB" id="1493774at2"/>
<organism evidence="2 3">
    <name type="scientific">Phaeocystidibacter marisrubri</name>
    <dbReference type="NCBI Taxonomy" id="1577780"/>
    <lineage>
        <taxon>Bacteria</taxon>
        <taxon>Pseudomonadati</taxon>
        <taxon>Bacteroidota</taxon>
        <taxon>Flavobacteriia</taxon>
        <taxon>Flavobacteriales</taxon>
        <taxon>Phaeocystidibacteraceae</taxon>
        <taxon>Phaeocystidibacter</taxon>
    </lineage>
</organism>